<dbReference type="SUPFAM" id="SSF52980">
    <property type="entry name" value="Restriction endonuclease-like"/>
    <property type="match status" value="1"/>
</dbReference>
<dbReference type="InterPro" id="IPR011335">
    <property type="entry name" value="Restrct_endonuc-II-like"/>
</dbReference>
<name>A0ABX8BBP0_9BACT</name>
<keyword evidence="3" id="KW-0378">Hydrolase</keyword>
<feature type="compositionally biased region" description="Basic and acidic residues" evidence="1">
    <location>
        <begin position="234"/>
        <end position="314"/>
    </location>
</feature>
<dbReference type="GO" id="GO:0004519">
    <property type="term" value="F:endonuclease activity"/>
    <property type="evidence" value="ECO:0007669"/>
    <property type="project" value="UniProtKB-KW"/>
</dbReference>
<evidence type="ECO:0000256" key="1">
    <source>
        <dbReference type="SAM" id="MobiDB-lite"/>
    </source>
</evidence>
<evidence type="ECO:0000313" key="3">
    <source>
        <dbReference type="EMBL" id="QUW04081.1"/>
    </source>
</evidence>
<keyword evidence="3" id="KW-0255">Endonuclease</keyword>
<feature type="region of interest" description="Disordered" evidence="1">
    <location>
        <begin position="234"/>
        <end position="339"/>
    </location>
</feature>
<reference evidence="3 4" key="1">
    <citation type="submission" date="2021-03" db="EMBL/GenBank/DDBJ databases">
        <title>Genomic and phenotypic characterization of Chloracidobacterium isolates provides evidence for multiple species.</title>
        <authorList>
            <person name="Saini M.K."/>
            <person name="Costas A.M.G."/>
            <person name="Tank M."/>
            <person name="Bryant D.A."/>
        </authorList>
    </citation>
    <scope>NUCLEOTIDE SEQUENCE [LARGE SCALE GENOMIC DNA]</scope>
    <source>
        <strain evidence="3 4">BV2-C</strain>
    </source>
</reference>
<organism evidence="3 4">
    <name type="scientific">Chloracidobacterium validum</name>
    <dbReference type="NCBI Taxonomy" id="2821543"/>
    <lineage>
        <taxon>Bacteria</taxon>
        <taxon>Pseudomonadati</taxon>
        <taxon>Acidobacteriota</taxon>
        <taxon>Terriglobia</taxon>
        <taxon>Terriglobales</taxon>
        <taxon>Acidobacteriaceae</taxon>
        <taxon>Chloracidobacterium</taxon>
    </lineage>
</organism>
<feature type="domain" description="Putative restriction endonuclease" evidence="2">
    <location>
        <begin position="16"/>
        <end position="186"/>
    </location>
</feature>
<gene>
    <name evidence="3" type="ORF">J8C06_13590</name>
</gene>
<dbReference type="PANTHER" id="PTHR35400">
    <property type="entry name" value="SLR1083 PROTEIN"/>
    <property type="match status" value="1"/>
</dbReference>
<sequence>MSAPVALAPPHRLTVEAFLDYGEPDRRYELVRGIPVEMPPPTELHQIIIAALFHMFCRAIAERGLPYEVVQLGLQTEADTVRIPDGLVYRKVDGVRVSDERRSGVVWLELKTVVVAVEVVSTNRRDDYVVKLEEYARRGIGEYVIVDVKQGQVVVHRHPVVTDGVYGERGVYQRGEAFVLEGLGGAAFEVGPLLDGKTAGELAREDVERLRAEAAARRTAEALAEVERQAKEAERQARLDAETRAEAERQAREAERQARLDAETRAEAERQAKEAERQARLDAETRAEAERQAKEAERQARLDAETRAEAERQARAQLEAELARLRADRQPTPDNPPQP</sequence>
<dbReference type="RefSeq" id="WP_211429970.1">
    <property type="nucleotide sequence ID" value="NZ_CP072649.1"/>
</dbReference>
<dbReference type="InterPro" id="IPR012296">
    <property type="entry name" value="Nuclease_put_TT1808"/>
</dbReference>
<evidence type="ECO:0000313" key="4">
    <source>
        <dbReference type="Proteomes" id="UP000676506"/>
    </source>
</evidence>
<accession>A0ABX8BBP0</accession>
<dbReference type="CDD" id="cd06260">
    <property type="entry name" value="DUF820-like"/>
    <property type="match status" value="1"/>
</dbReference>
<proteinExistence type="predicted"/>
<protein>
    <submittedName>
        <fullName evidence="3">Uma2 family endonuclease</fullName>
    </submittedName>
</protein>
<dbReference type="InterPro" id="IPR008538">
    <property type="entry name" value="Uma2"/>
</dbReference>
<dbReference type="Pfam" id="PF05685">
    <property type="entry name" value="Uma2"/>
    <property type="match status" value="1"/>
</dbReference>
<dbReference type="EMBL" id="CP072649">
    <property type="protein sequence ID" value="QUW04081.1"/>
    <property type="molecule type" value="Genomic_DNA"/>
</dbReference>
<keyword evidence="4" id="KW-1185">Reference proteome</keyword>
<dbReference type="Gene3D" id="3.90.1570.10">
    <property type="entry name" value="tt1808, chain A"/>
    <property type="match status" value="1"/>
</dbReference>
<dbReference type="Proteomes" id="UP000676506">
    <property type="component" value="Chromosome 2"/>
</dbReference>
<feature type="compositionally biased region" description="Basic and acidic residues" evidence="1">
    <location>
        <begin position="321"/>
        <end position="331"/>
    </location>
</feature>
<dbReference type="PANTHER" id="PTHR35400:SF3">
    <property type="entry name" value="SLL1072 PROTEIN"/>
    <property type="match status" value="1"/>
</dbReference>
<evidence type="ECO:0000259" key="2">
    <source>
        <dbReference type="Pfam" id="PF05685"/>
    </source>
</evidence>
<keyword evidence="3" id="KW-0540">Nuclease</keyword>